<evidence type="ECO:0000256" key="1">
    <source>
        <dbReference type="SAM" id="SignalP"/>
    </source>
</evidence>
<feature type="domain" description="3-keto-alpha-glucoside-1,2-lyase/3-keto-2-hydroxy-glucal hydratase" evidence="2">
    <location>
        <begin position="654"/>
        <end position="839"/>
    </location>
</feature>
<dbReference type="OrthoDB" id="259356at2"/>
<feature type="signal peptide" evidence="1">
    <location>
        <begin position="1"/>
        <end position="25"/>
    </location>
</feature>
<dbReference type="InterPro" id="IPR010496">
    <property type="entry name" value="AL/BT2_dom"/>
</dbReference>
<organism evidence="3 4">
    <name type="scientific">Adhaeretor mobilis</name>
    <dbReference type="NCBI Taxonomy" id="1930276"/>
    <lineage>
        <taxon>Bacteria</taxon>
        <taxon>Pseudomonadati</taxon>
        <taxon>Planctomycetota</taxon>
        <taxon>Planctomycetia</taxon>
        <taxon>Pirellulales</taxon>
        <taxon>Lacipirellulaceae</taxon>
        <taxon>Adhaeretor</taxon>
    </lineage>
</organism>
<dbReference type="EMBL" id="CP036263">
    <property type="protein sequence ID" value="QDS97085.1"/>
    <property type="molecule type" value="Genomic_DNA"/>
</dbReference>
<dbReference type="KEGG" id="amob:HG15A2_03450"/>
<name>A0A517MQC2_9BACT</name>
<dbReference type="Pfam" id="PF06439">
    <property type="entry name" value="3keto-disac_hyd"/>
    <property type="match status" value="1"/>
</dbReference>
<gene>
    <name evidence="3" type="ORF">HG15A2_03450</name>
</gene>
<sequence precursor="true">MNTQRLLVTIWALTTGLVLSSVVSAQQEPLNVWKAELDSTGDWFDPTLWTEGVPQADHLVHLVNRSETQLQAGQAEAAFFSLNGQFGSIPQVSHTGGSLDVGGLISIQNGIYQLIGGQLEAEELSLGGWELHRLSGFDFDAAGVPLPENLCPNPLALDFFCTVLFATKQRFEIQGGVATINGQVSIRQGQLEMSGGQLNAESLLLDTFGLVDDFRAFLPYGGNPPGDIDQSGGQVNLESELKIQNGRYALSGGRLTVGGLAMGDPALDDQSFFTGQRTPRFQQTGGELVVQGNLEMCIPGFGILEPLPLFTDVAYLLEAGSITVGGDTIVGSLGVAPAQFLQSGGTHRTAGTLRIEGTESIYELSGGHLQVGTLEVGTGLFNEGGAFSITPAAELIVESRVTLGALAEVAAVPGAQIHLEGGQFEIQGTDSQLLAGLANLSLVVTGGDWSTLEAASSDLGQGEEGFVDNFAWGSLVVGSITEAGRLRLSDQFGNQTNLLATDSAEVFEALSVEFQEALYVDHLVVAEGSTLDLAGRKLYYRTADITGEVLLSGGALIAAVPEPTSLGISLLAVFACNGTFFRWRLSWEFGTLVGLDDPQIATTSGANTMRRIFSLLVICSLAICTTTHAQEGSATKGNARKATRNNAADDDKTVMLFNGKDLDGWDFYLGKAKQKMEDVWSVEDGILKCKGKPAGYIFTKKSDYENYVLTLQWRWPNKGGNNGVLVHCTGKKDVIGVWPQSLEVQMKADNAGDFWVIGTEIDVPNEDKRVEGRRHLNLNDGAEKKLGEWNDMEITCQGAEVIVKVNGKLVNHGTNSTVTKGAICLQSEGTPIEYRKVVLRQL</sequence>
<evidence type="ECO:0000313" key="3">
    <source>
        <dbReference type="EMBL" id="QDS97085.1"/>
    </source>
</evidence>
<proteinExistence type="predicted"/>
<dbReference type="GO" id="GO:0016787">
    <property type="term" value="F:hydrolase activity"/>
    <property type="evidence" value="ECO:0007669"/>
    <property type="project" value="InterPro"/>
</dbReference>
<evidence type="ECO:0000259" key="2">
    <source>
        <dbReference type="Pfam" id="PF06439"/>
    </source>
</evidence>
<protein>
    <recommendedName>
        <fullName evidence="2">3-keto-alpha-glucoside-1,2-lyase/3-keto-2-hydroxy-glucal hydratase domain-containing protein</fullName>
    </recommendedName>
</protein>
<dbReference type="Proteomes" id="UP000319852">
    <property type="component" value="Chromosome"/>
</dbReference>
<dbReference type="RefSeq" id="WP_145057189.1">
    <property type="nucleotide sequence ID" value="NZ_CP036263.1"/>
</dbReference>
<feature type="chain" id="PRO_5022095107" description="3-keto-alpha-glucoside-1,2-lyase/3-keto-2-hydroxy-glucal hydratase domain-containing protein" evidence="1">
    <location>
        <begin position="26"/>
        <end position="842"/>
    </location>
</feature>
<evidence type="ECO:0000313" key="4">
    <source>
        <dbReference type="Proteomes" id="UP000319852"/>
    </source>
</evidence>
<keyword evidence="4" id="KW-1185">Reference proteome</keyword>
<dbReference type="AlphaFoldDB" id="A0A517MQC2"/>
<reference evidence="3 4" key="1">
    <citation type="submission" date="2019-02" db="EMBL/GenBank/DDBJ databases">
        <title>Deep-cultivation of Planctomycetes and their phenomic and genomic characterization uncovers novel biology.</title>
        <authorList>
            <person name="Wiegand S."/>
            <person name="Jogler M."/>
            <person name="Boedeker C."/>
            <person name="Pinto D."/>
            <person name="Vollmers J."/>
            <person name="Rivas-Marin E."/>
            <person name="Kohn T."/>
            <person name="Peeters S.H."/>
            <person name="Heuer A."/>
            <person name="Rast P."/>
            <person name="Oberbeckmann S."/>
            <person name="Bunk B."/>
            <person name="Jeske O."/>
            <person name="Meyerdierks A."/>
            <person name="Storesund J.E."/>
            <person name="Kallscheuer N."/>
            <person name="Luecker S."/>
            <person name="Lage O.M."/>
            <person name="Pohl T."/>
            <person name="Merkel B.J."/>
            <person name="Hornburger P."/>
            <person name="Mueller R.-W."/>
            <person name="Bruemmer F."/>
            <person name="Labrenz M."/>
            <person name="Spormann A.M."/>
            <person name="Op den Camp H."/>
            <person name="Overmann J."/>
            <person name="Amann R."/>
            <person name="Jetten M.S.M."/>
            <person name="Mascher T."/>
            <person name="Medema M.H."/>
            <person name="Devos D.P."/>
            <person name="Kaster A.-K."/>
            <person name="Ovreas L."/>
            <person name="Rohde M."/>
            <person name="Galperin M.Y."/>
            <person name="Jogler C."/>
        </authorList>
    </citation>
    <scope>NUCLEOTIDE SEQUENCE [LARGE SCALE GENOMIC DNA]</scope>
    <source>
        <strain evidence="3 4">HG15A2</strain>
    </source>
</reference>
<accession>A0A517MQC2</accession>
<dbReference type="Gene3D" id="2.60.120.560">
    <property type="entry name" value="Exo-inulinase, domain 1"/>
    <property type="match status" value="1"/>
</dbReference>
<keyword evidence="1" id="KW-0732">Signal</keyword>